<evidence type="ECO:0000256" key="1">
    <source>
        <dbReference type="SAM" id="MobiDB-lite"/>
    </source>
</evidence>
<sequence length="602" mass="67896">MATTKSFAEVLATVPMEDAAMTDNFEESVTRGLQQIEQVDPDFFNSEQDARSRASSQYSSRSRGGLAPQTGVQARLDLFPTRVARWNRFFDDVEWDSFEQEAGFGDVQVREDHFDTNFMRISNLNEQAAVDRFKVGMNDPVLRRVVSFRATASPNGWTPFDVQADVEMTGVGHRVDLVWTRQRPTAGVRASAGLAATSVANRARFLVHEHKSPGKFPYGLADAELTNLARNWAQGSHNSLDDAKNAVNEAWEGACDDLVDYWEMGEGFRTREGSVRFRYPIIQIYVYMLRSFCKYGVLSTTDRTWFFKIDQENVLHISRVFRSTGTGRDSMRYAYTCMLYRAVVGMARLELDEEHLRAICQTDIRRGSPEWNEVWRRFGYGDGAGVTTRNARRGAALPDDRTDAASLGDKEALRELLPLKSDLHFPYAGGLLDVIKQYPEGQYGFAIRVDTGGVDTVVKVMTPAKAPEETAKAESAFWHEMDVYRELRSLWGTHVPWYLYGGRHIFNDLIVATSYAGESLNSSAVSEDVREKAWAALTEVHNAGVAHGDVLLRNFVMDDAGTVRIIDFAQAKTGASIRDFQRDRDDFDRVFSGAQTRCRRKT</sequence>
<name>A0A2R5GHR7_9STRA</name>
<feature type="region of interest" description="Disordered" evidence="1">
    <location>
        <begin position="46"/>
        <end position="68"/>
    </location>
</feature>
<dbReference type="InterPro" id="IPR011009">
    <property type="entry name" value="Kinase-like_dom_sf"/>
</dbReference>
<dbReference type="InterPro" id="IPR052396">
    <property type="entry name" value="Meiotic_Drive_Suppr_Kinase"/>
</dbReference>
<dbReference type="EMBL" id="BEYU01000076">
    <property type="protein sequence ID" value="GBG30436.1"/>
    <property type="molecule type" value="Genomic_DNA"/>
</dbReference>
<comment type="caution">
    <text evidence="2">The sequence shown here is derived from an EMBL/GenBank/DDBJ whole genome shotgun (WGS) entry which is preliminary data.</text>
</comment>
<dbReference type="InParanoid" id="A0A2R5GHR7"/>
<dbReference type="SUPFAM" id="SSF56112">
    <property type="entry name" value="Protein kinase-like (PK-like)"/>
    <property type="match status" value="1"/>
</dbReference>
<evidence type="ECO:0008006" key="4">
    <source>
        <dbReference type="Google" id="ProtNLM"/>
    </source>
</evidence>
<dbReference type="AlphaFoldDB" id="A0A2R5GHR7"/>
<dbReference type="Proteomes" id="UP000241890">
    <property type="component" value="Unassembled WGS sequence"/>
</dbReference>
<dbReference type="PANTHER" id="PTHR37171:SF1">
    <property type="entry name" value="SERINE_THREONINE-PROTEIN KINASE YRZF-RELATED"/>
    <property type="match status" value="1"/>
</dbReference>
<keyword evidence="3" id="KW-1185">Reference proteome</keyword>
<dbReference type="Gene3D" id="1.10.510.10">
    <property type="entry name" value="Transferase(Phosphotransferase) domain 1"/>
    <property type="match status" value="1"/>
</dbReference>
<gene>
    <name evidence="2" type="ORF">FCC1311_066552</name>
</gene>
<feature type="compositionally biased region" description="Low complexity" evidence="1">
    <location>
        <begin position="53"/>
        <end position="63"/>
    </location>
</feature>
<dbReference type="PANTHER" id="PTHR37171">
    <property type="entry name" value="SERINE/THREONINE-PROTEIN KINASE YRZF-RELATED"/>
    <property type="match status" value="1"/>
</dbReference>
<accession>A0A2R5GHR7</accession>
<reference evidence="2 3" key="1">
    <citation type="submission" date="2017-12" db="EMBL/GenBank/DDBJ databases">
        <title>Sequencing, de novo assembly and annotation of complete genome of a new Thraustochytrid species, strain FCC1311.</title>
        <authorList>
            <person name="Sedici K."/>
            <person name="Godart F."/>
            <person name="Aiese Cigliano R."/>
            <person name="Sanseverino W."/>
            <person name="Barakat M."/>
            <person name="Ortet P."/>
            <person name="Marechal E."/>
            <person name="Cagnac O."/>
            <person name="Amato A."/>
        </authorList>
    </citation>
    <scope>NUCLEOTIDE SEQUENCE [LARGE SCALE GENOMIC DNA]</scope>
</reference>
<organism evidence="2 3">
    <name type="scientific">Hondaea fermentalgiana</name>
    <dbReference type="NCBI Taxonomy" id="2315210"/>
    <lineage>
        <taxon>Eukaryota</taxon>
        <taxon>Sar</taxon>
        <taxon>Stramenopiles</taxon>
        <taxon>Bigyra</taxon>
        <taxon>Labyrinthulomycetes</taxon>
        <taxon>Thraustochytrida</taxon>
        <taxon>Thraustochytriidae</taxon>
        <taxon>Hondaea</taxon>
    </lineage>
</organism>
<evidence type="ECO:0000313" key="3">
    <source>
        <dbReference type="Proteomes" id="UP000241890"/>
    </source>
</evidence>
<evidence type="ECO:0000313" key="2">
    <source>
        <dbReference type="EMBL" id="GBG30436.1"/>
    </source>
</evidence>
<protein>
    <recommendedName>
        <fullName evidence="4">Protein kinase domain-containing protein</fullName>
    </recommendedName>
</protein>
<dbReference type="OrthoDB" id="2523927at2759"/>
<proteinExistence type="predicted"/>